<dbReference type="InterPro" id="IPR045538">
    <property type="entry name" value="CIS_TMP"/>
</dbReference>
<dbReference type="Proteomes" id="UP000245055">
    <property type="component" value="Unassembled WGS sequence"/>
</dbReference>
<evidence type="ECO:0000313" key="2">
    <source>
        <dbReference type="EMBL" id="PWD73819.1"/>
    </source>
</evidence>
<protein>
    <submittedName>
        <fullName evidence="2">Uncharacterized protein</fullName>
    </submittedName>
</protein>
<feature type="region of interest" description="Disordered" evidence="1">
    <location>
        <begin position="296"/>
        <end position="315"/>
    </location>
</feature>
<keyword evidence="5" id="KW-1185">Reference proteome</keyword>
<gene>
    <name evidence="3" type="ORF">D5077_20565</name>
    <name evidence="2" type="ORF">DF213_09130</name>
</gene>
<proteinExistence type="predicted"/>
<name>A0AAP2D0K0_9GAMM</name>
<evidence type="ECO:0000313" key="4">
    <source>
        <dbReference type="Proteomes" id="UP000245055"/>
    </source>
</evidence>
<comment type="caution">
    <text evidence="2">The sequence shown here is derived from an EMBL/GenBank/DDBJ whole genome shotgun (WGS) entry which is preliminary data.</text>
</comment>
<feature type="region of interest" description="Disordered" evidence="1">
    <location>
        <begin position="705"/>
        <end position="750"/>
    </location>
</feature>
<reference evidence="3 5" key="2">
    <citation type="submission" date="2018-09" db="EMBL/GenBank/DDBJ databases">
        <title>Phylogenetic diversity of Pectobacterium and Dickeya strains causing blackleg disease of potato in Morocco.</title>
        <authorList>
            <person name="Oulghazi S."/>
            <person name="Moumni M."/>
            <person name="Faure D."/>
        </authorList>
    </citation>
    <scope>NUCLEOTIDE SEQUENCE [LARGE SCALE GENOMIC DNA]</scope>
    <source>
        <strain evidence="3 5">S4.16.03.LID</strain>
    </source>
</reference>
<evidence type="ECO:0000313" key="5">
    <source>
        <dbReference type="Proteomes" id="UP000266633"/>
    </source>
</evidence>
<dbReference type="GeneID" id="49321944"/>
<accession>A0AAP2D0K0</accession>
<dbReference type="Pfam" id="PF19268">
    <property type="entry name" value="CIS_TMP"/>
    <property type="match status" value="2"/>
</dbReference>
<dbReference type="RefSeq" id="WP_024105791.1">
    <property type="nucleotide sequence ID" value="NZ_CP031560.1"/>
</dbReference>
<sequence>MTAGDHVIARCEWQTRFDQGAHAVALQNALSQWSRQVMPDILSRFFDAHCPTTDCWRIERLEVDLGRVPLLSLDDTLTQRLAAALEDALGRAFLQRQVRCLPAPVPAGPANDADTTARETLRWFLRHGTSPWWHRERTSLLSLVDRLLDQQPQHLAELVRHAGQEAAARRRIAWQWGDSRLRRIITLLEPWHARFICRYVDQVRDSQQRYALVRQQDSRFGAHLWYWILTHLVVDRGTLFNTQQFVYSTLWQMAQHYQLDFQTLVAGLSRAVSRLQRDGAVAPSFLQALVQLRQDEAGRRASSPKTPETPDGSGLWGELQRLLHRREATMQQGREAVPIAELLMRLAWQDRARAAALLRQEGRAAGVRDHLLRQLNQAQLAQVVAVLAPQDHRFIMLHVTRTQPSLRRQRRPSQLIWEVTLAWLLVNPGSHFSRRQFVQQTLLTLSQRTGIAYALLLTMLTQASAQQLHPGHFELLAILHELQQQQLDAHPRDDSLWQPLCLYLREGAEARPARRQARTSHAGFGRAGLRAVLLMPSSPGRLRSVLRQVRQTRADDRQLSRRLVAALAGDGGVTLSDLQRLMTALSAPLCTPAMALLAALQVWQRQARWLTGVTRELAEAMVEAMLSDLDGPPNARRWLRRLLSVLSRHTAAPAARIVAEWRDNARTDRTVGQLDAALAPLLLNYASAGRRRASAGLSHATAGLPRVSAPTRRGNTFASGGGAPTRPAAMPAIRPDSPLNHPPAEGRPAERNRLDAATRGESCWPWSETENVLTRWLTQGTLPAAARETGAIPFNESAWLMALLLRDPRLFAQCVRPLYSRPAVKTRLLNQLSLGVVAQALAQSDVSAAVSIPTIPALRTLLLRLALPAVSQAVRQQSLLACLLDAWLRPGHGRMDTDALVRQLFWRLLRDGGCSRAQLLRALRAPGLPAGHGLRHALDAVIELLARGETPERALSRPRAVEPARHDDAPQTMPLMVGNAGVVLLQSYIRPLFERLRLVSDNAFVSAGAQRAAVHYLQYLITGQSHSEEHELALNKLLCGLPLSHPLDAGVAISSDEIATIHSLIEAVAQYWPAIGKTSVAGFRGNWLVREGSLTEKSEHWELVVTRRSYDILIGRSSLSYAIVRLPWMNKPIYVTWPV</sequence>
<organism evidence="2 4">
    <name type="scientific">Dickeya dianthicola</name>
    <dbReference type="NCBI Taxonomy" id="204039"/>
    <lineage>
        <taxon>Bacteria</taxon>
        <taxon>Pseudomonadati</taxon>
        <taxon>Pseudomonadota</taxon>
        <taxon>Gammaproteobacteria</taxon>
        <taxon>Enterobacterales</taxon>
        <taxon>Pectobacteriaceae</taxon>
        <taxon>Dickeya</taxon>
    </lineage>
</organism>
<dbReference type="EMBL" id="QESZ01000012">
    <property type="protein sequence ID" value="PWD73819.1"/>
    <property type="molecule type" value="Genomic_DNA"/>
</dbReference>
<evidence type="ECO:0000256" key="1">
    <source>
        <dbReference type="SAM" id="MobiDB-lite"/>
    </source>
</evidence>
<dbReference type="Proteomes" id="UP000266633">
    <property type="component" value="Unassembled WGS sequence"/>
</dbReference>
<reference evidence="2 4" key="1">
    <citation type="submission" date="2018-05" db="EMBL/GenBank/DDBJ databases">
        <title>Genomic diversity of pathogens causing Blackleg of Potato in Pakistan.</title>
        <authorList>
            <person name="Sarfraz S."/>
            <person name="Riaz K."/>
            <person name="Oulghazi S."/>
            <person name="Cigna J."/>
            <person name="Sahi S.T."/>
            <person name="Khan S.H."/>
            <person name="Hameed A."/>
            <person name="Faure D."/>
        </authorList>
    </citation>
    <scope>NUCLEOTIDE SEQUENCE [LARGE SCALE GENOMIC DNA]</scope>
    <source>
        <strain evidence="2 4">SS70</strain>
    </source>
</reference>
<dbReference type="AlphaFoldDB" id="A0AAP2D0K0"/>
<dbReference type="EMBL" id="QZDO01000083">
    <property type="protein sequence ID" value="RJL66338.1"/>
    <property type="molecule type" value="Genomic_DNA"/>
</dbReference>
<evidence type="ECO:0000313" key="3">
    <source>
        <dbReference type="EMBL" id="RJL66338.1"/>
    </source>
</evidence>